<dbReference type="PIRSF" id="PIRSF016202">
    <property type="entry name" value="PH1107"/>
    <property type="match status" value="1"/>
</dbReference>
<dbReference type="InterPro" id="IPR007184">
    <property type="entry name" value="Mannoside_phosphorylase"/>
</dbReference>
<gene>
    <name evidence="3" type="ORF">AOB57_004515</name>
    <name evidence="4" type="ORF">GX302_09365</name>
</gene>
<accession>A0A660HQJ4</accession>
<dbReference type="InterPro" id="IPR023296">
    <property type="entry name" value="Glyco_hydro_beta-prop_sf"/>
</dbReference>
<evidence type="ECO:0000313" key="3">
    <source>
        <dbReference type="EMBL" id="AYK14555.1"/>
    </source>
</evidence>
<dbReference type="PANTHER" id="PTHR34106:SF5">
    <property type="entry name" value="GLYCOSIDASE"/>
    <property type="match status" value="1"/>
</dbReference>
<keyword evidence="3" id="KW-0326">Glycosidase</keyword>
<dbReference type="OrthoDB" id="6245at2157"/>
<name>A0A660HQJ4_9EURY</name>
<dbReference type="Proteomes" id="UP000585579">
    <property type="component" value="Unassembled WGS sequence"/>
</dbReference>
<dbReference type="AlphaFoldDB" id="A0A660HQJ4"/>
<reference evidence="3 5" key="1">
    <citation type="journal article" date="2016" name="Int. J. Syst. Evol. Microbiol.">
        <title>Methanosarcina flavescens sp. nov., a methanogenic archaeon isolated from a full-scale anaerobic digester.</title>
        <authorList>
            <person name="Kern T."/>
            <person name="Fischer M.A."/>
            <person name="Deppenmeier U."/>
            <person name="Schmitz R.A."/>
            <person name="Rother M."/>
        </authorList>
    </citation>
    <scope>NUCLEOTIDE SEQUENCE [LARGE SCALE GENOMIC DNA]</scope>
    <source>
        <strain evidence="3 5">E03.2</strain>
    </source>
</reference>
<dbReference type="GO" id="GO:0016757">
    <property type="term" value="F:glycosyltransferase activity"/>
    <property type="evidence" value="ECO:0007669"/>
    <property type="project" value="UniProtKB-KW"/>
</dbReference>
<dbReference type="KEGG" id="mfz:AOB57_004515"/>
<evidence type="ECO:0000313" key="6">
    <source>
        <dbReference type="Proteomes" id="UP000585579"/>
    </source>
</evidence>
<organism evidence="3 5">
    <name type="scientific">Methanosarcina flavescens</name>
    <dbReference type="NCBI Taxonomy" id="1715806"/>
    <lineage>
        <taxon>Archaea</taxon>
        <taxon>Methanobacteriati</taxon>
        <taxon>Methanobacteriota</taxon>
        <taxon>Stenosarchaea group</taxon>
        <taxon>Methanomicrobia</taxon>
        <taxon>Methanosarcinales</taxon>
        <taxon>Methanosarcinaceae</taxon>
        <taxon>Methanosarcina</taxon>
    </lineage>
</organism>
<dbReference type="RefSeq" id="WP_054299206.1">
    <property type="nucleotide sequence ID" value="NZ_CP032683.1"/>
</dbReference>
<keyword evidence="3" id="KW-0378">Hydrolase</keyword>
<dbReference type="PANTHER" id="PTHR34106">
    <property type="entry name" value="GLYCOSIDASE"/>
    <property type="match status" value="1"/>
</dbReference>
<proteinExistence type="predicted"/>
<dbReference type="GeneID" id="53687360"/>
<reference evidence="3" key="2">
    <citation type="submission" date="2018-10" db="EMBL/GenBank/DDBJ databases">
        <authorList>
            <person name="Fischer M.A."/>
            <person name="Kern T."/>
            <person name="Deppenmeier U."/>
            <person name="Schmitz R.A."/>
            <person name="Rother M."/>
        </authorList>
    </citation>
    <scope>NUCLEOTIDE SEQUENCE</scope>
    <source>
        <strain evidence="3">E03.2</strain>
    </source>
</reference>
<dbReference type="GO" id="GO:0016798">
    <property type="term" value="F:hydrolase activity, acting on glycosyl bonds"/>
    <property type="evidence" value="ECO:0007669"/>
    <property type="project" value="UniProtKB-KW"/>
</dbReference>
<dbReference type="Pfam" id="PF04041">
    <property type="entry name" value="Glyco_hydro_130"/>
    <property type="match status" value="1"/>
</dbReference>
<keyword evidence="5" id="KW-1185">Reference proteome</keyword>
<dbReference type="SUPFAM" id="SSF75005">
    <property type="entry name" value="Arabinanase/levansucrase/invertase"/>
    <property type="match status" value="1"/>
</dbReference>
<evidence type="ECO:0000313" key="4">
    <source>
        <dbReference type="EMBL" id="NLK33013.1"/>
    </source>
</evidence>
<dbReference type="EMBL" id="JAAYQL010000056">
    <property type="protein sequence ID" value="NLK33013.1"/>
    <property type="molecule type" value="Genomic_DNA"/>
</dbReference>
<protein>
    <submittedName>
        <fullName evidence="3">Glycosidase</fullName>
    </submittedName>
</protein>
<sequence>MMWKDHGELFQRNIKNPILTVDDWPYRAHSVFNPAAAIVNGTTLLMVRVEDHRGFSHFTVARSENGIDGWEIDPEPTFMPDPVNYPEEIYGIEDPRITYIDEMGKWAVAYTAFSDSGPLTALAFTEDFRNFDRVGATLPPENKDAAVFPVRFKGKWAMLHRPVSGMAGAKANIWISFSPDMKYWGEHEVLLYAREGGWWDARKIGLSPQPLRTPDGWLIMYHGVRQTTAKASYRLGLALLDLEDPRKVLHRSEGWVFGPREMYERSGDVNDVVFPCGWVVVDDELRIYYGSADTSVSLATAKMSDVLEYIHQCPETQCPEDYCRWFEENSGLSSDAKKGDIKIKVKNETPSVRG</sequence>
<evidence type="ECO:0000256" key="2">
    <source>
        <dbReference type="ARBA" id="ARBA00022679"/>
    </source>
</evidence>
<keyword evidence="2" id="KW-0808">Transferase</keyword>
<dbReference type="EMBL" id="CP032683">
    <property type="protein sequence ID" value="AYK14555.1"/>
    <property type="molecule type" value="Genomic_DNA"/>
</dbReference>
<keyword evidence="1" id="KW-0328">Glycosyltransferase</keyword>
<dbReference type="Gene3D" id="2.115.10.20">
    <property type="entry name" value="Glycosyl hydrolase domain, family 43"/>
    <property type="match status" value="1"/>
</dbReference>
<evidence type="ECO:0000313" key="5">
    <source>
        <dbReference type="Proteomes" id="UP000053087"/>
    </source>
</evidence>
<evidence type="ECO:0000256" key="1">
    <source>
        <dbReference type="ARBA" id="ARBA00022676"/>
    </source>
</evidence>
<dbReference type="CDD" id="cd18615">
    <property type="entry name" value="GH130"/>
    <property type="match status" value="1"/>
</dbReference>
<reference evidence="4 6" key="3">
    <citation type="journal article" date="2020" name="Biotechnol. Biofuels">
        <title>New insights from the biogas microbiome by comprehensive genome-resolved metagenomics of nearly 1600 species originating from multiple anaerobic digesters.</title>
        <authorList>
            <person name="Campanaro S."/>
            <person name="Treu L."/>
            <person name="Rodriguez-R L.M."/>
            <person name="Kovalovszki A."/>
            <person name="Ziels R.M."/>
            <person name="Maus I."/>
            <person name="Zhu X."/>
            <person name="Kougias P.G."/>
            <person name="Basile A."/>
            <person name="Luo G."/>
            <person name="Schluter A."/>
            <person name="Konstantinidis K.T."/>
            <person name="Angelidaki I."/>
        </authorList>
    </citation>
    <scope>NUCLEOTIDE SEQUENCE [LARGE SCALE GENOMIC DNA]</scope>
    <source>
        <strain evidence="4">AS22ysBPME_46</strain>
    </source>
</reference>
<dbReference type="Proteomes" id="UP000053087">
    <property type="component" value="Chromosome"/>
</dbReference>